<reference evidence="2" key="2">
    <citation type="submission" date="2023-01" db="EMBL/GenBank/DDBJ databases">
        <title>Draft genome sequence of Agaribacter marinus strain NBRC 110023.</title>
        <authorList>
            <person name="Sun Q."/>
            <person name="Mori K."/>
        </authorList>
    </citation>
    <scope>NUCLEOTIDE SEQUENCE</scope>
    <source>
        <strain evidence="2">NBRC 110023</strain>
    </source>
</reference>
<accession>A0AA37SXZ6</accession>
<protein>
    <submittedName>
        <fullName evidence="2">Uncharacterized protein</fullName>
    </submittedName>
</protein>
<keyword evidence="1" id="KW-1133">Transmembrane helix</keyword>
<dbReference type="RefSeq" id="WP_284218374.1">
    <property type="nucleotide sequence ID" value="NZ_BSOT01000007.1"/>
</dbReference>
<evidence type="ECO:0000313" key="2">
    <source>
        <dbReference type="EMBL" id="GLR72013.1"/>
    </source>
</evidence>
<organism evidence="2 3">
    <name type="scientific">Agaribacter marinus</name>
    <dbReference type="NCBI Taxonomy" id="1431249"/>
    <lineage>
        <taxon>Bacteria</taxon>
        <taxon>Pseudomonadati</taxon>
        <taxon>Pseudomonadota</taxon>
        <taxon>Gammaproteobacteria</taxon>
        <taxon>Alteromonadales</taxon>
        <taxon>Alteromonadaceae</taxon>
        <taxon>Agaribacter</taxon>
    </lineage>
</organism>
<dbReference type="EMBL" id="BSOT01000007">
    <property type="protein sequence ID" value="GLR72013.1"/>
    <property type="molecule type" value="Genomic_DNA"/>
</dbReference>
<feature type="transmembrane region" description="Helical" evidence="1">
    <location>
        <begin position="58"/>
        <end position="79"/>
    </location>
</feature>
<keyword evidence="1" id="KW-0472">Membrane</keyword>
<keyword evidence="3" id="KW-1185">Reference proteome</keyword>
<dbReference type="AlphaFoldDB" id="A0AA37SXZ6"/>
<reference evidence="2" key="1">
    <citation type="journal article" date="2014" name="Int. J. Syst. Evol. Microbiol.">
        <title>Complete genome sequence of Corynebacterium casei LMG S-19264T (=DSM 44701T), isolated from a smear-ripened cheese.</title>
        <authorList>
            <consortium name="US DOE Joint Genome Institute (JGI-PGF)"/>
            <person name="Walter F."/>
            <person name="Albersmeier A."/>
            <person name="Kalinowski J."/>
            <person name="Ruckert C."/>
        </authorList>
    </citation>
    <scope>NUCLEOTIDE SEQUENCE</scope>
    <source>
        <strain evidence="2">NBRC 110023</strain>
    </source>
</reference>
<feature type="transmembrane region" description="Helical" evidence="1">
    <location>
        <begin position="20"/>
        <end position="38"/>
    </location>
</feature>
<evidence type="ECO:0000256" key="1">
    <source>
        <dbReference type="SAM" id="Phobius"/>
    </source>
</evidence>
<sequence length="158" mass="18406">MNKLINIVLSGLLWRRYKFLIVTLLLLIVSILIVGQIHQDYVEFVQTTKEDTNLAMSFVLKWLSWVVLLVVFGLANHFFNKKKEKIDALDSAGNSALSRVLLWRKDKEINRGLGLKKVSKKAEKMPNENDQRDPFAELREKEKLRSYADFLIQSKDKK</sequence>
<dbReference type="Proteomes" id="UP001156601">
    <property type="component" value="Unassembled WGS sequence"/>
</dbReference>
<keyword evidence="1" id="KW-0812">Transmembrane</keyword>
<name>A0AA37SXZ6_9ALTE</name>
<comment type="caution">
    <text evidence="2">The sequence shown here is derived from an EMBL/GenBank/DDBJ whole genome shotgun (WGS) entry which is preliminary data.</text>
</comment>
<gene>
    <name evidence="2" type="ORF">GCM10007852_29210</name>
</gene>
<proteinExistence type="predicted"/>
<evidence type="ECO:0000313" key="3">
    <source>
        <dbReference type="Proteomes" id="UP001156601"/>
    </source>
</evidence>